<reference evidence="2" key="1">
    <citation type="submission" date="2023-01" db="EMBL/GenBank/DDBJ databases">
        <title>Genome assembly of the deep-sea coral Lophelia pertusa.</title>
        <authorList>
            <person name="Herrera S."/>
            <person name="Cordes E."/>
        </authorList>
    </citation>
    <scope>NUCLEOTIDE SEQUENCE</scope>
    <source>
        <strain evidence="2">USNM1676648</strain>
        <tissue evidence="2">Polyp</tissue>
    </source>
</reference>
<comment type="caution">
    <text evidence="2">The sequence shown here is derived from an EMBL/GenBank/DDBJ whole genome shotgun (WGS) entry which is preliminary data.</text>
</comment>
<evidence type="ECO:0000313" key="3">
    <source>
        <dbReference type="Proteomes" id="UP001163046"/>
    </source>
</evidence>
<dbReference type="Pfam" id="PF24764">
    <property type="entry name" value="rva_4"/>
    <property type="match status" value="1"/>
</dbReference>
<dbReference type="InterPro" id="IPR058913">
    <property type="entry name" value="Integrase_dom_put"/>
</dbReference>
<evidence type="ECO:0000259" key="1">
    <source>
        <dbReference type="Pfam" id="PF24764"/>
    </source>
</evidence>
<proteinExistence type="predicted"/>
<feature type="domain" description="Integrase core" evidence="1">
    <location>
        <begin position="3"/>
        <end position="59"/>
    </location>
</feature>
<evidence type="ECO:0000313" key="2">
    <source>
        <dbReference type="EMBL" id="KAJ7365536.1"/>
    </source>
</evidence>
<dbReference type="AlphaFoldDB" id="A0A9W9YSM7"/>
<accession>A0A9W9YSM7</accession>
<protein>
    <recommendedName>
        <fullName evidence="1">Integrase core domain-containing protein</fullName>
    </recommendedName>
</protein>
<keyword evidence="3" id="KW-1185">Reference proteome</keyword>
<sequence length="146" mass="17105">MEKYFKRQLRVLLEQGRFDPNDQTDRNLLAFVFIPVIQKEMDIFRETVWNSHRIRKQKDAQLPKGGPNHVYNFPENYGAEDCGWPVSEESLREAAEISGVLEEGNDYLPPEVREECERIIPEVDSVKPRDAADTYLFLKAHFNVQH</sequence>
<name>A0A9W9YSM7_9CNID</name>
<dbReference type="OrthoDB" id="5979613at2759"/>
<organism evidence="2 3">
    <name type="scientific">Desmophyllum pertusum</name>
    <dbReference type="NCBI Taxonomy" id="174260"/>
    <lineage>
        <taxon>Eukaryota</taxon>
        <taxon>Metazoa</taxon>
        <taxon>Cnidaria</taxon>
        <taxon>Anthozoa</taxon>
        <taxon>Hexacorallia</taxon>
        <taxon>Scleractinia</taxon>
        <taxon>Caryophylliina</taxon>
        <taxon>Caryophylliidae</taxon>
        <taxon>Desmophyllum</taxon>
    </lineage>
</organism>
<gene>
    <name evidence="2" type="ORF">OS493_005648</name>
</gene>
<dbReference type="EMBL" id="MU827303">
    <property type="protein sequence ID" value="KAJ7365536.1"/>
    <property type="molecule type" value="Genomic_DNA"/>
</dbReference>
<dbReference type="Proteomes" id="UP001163046">
    <property type="component" value="Unassembled WGS sequence"/>
</dbReference>